<protein>
    <submittedName>
        <fullName evidence="1">Protein disulfide-isomerase protein</fullName>
        <ecNumber evidence="1">5.3.4.1</ecNumber>
    </submittedName>
</protein>
<sequence>MADVLLHFYLTSNLCLQSPPPPELRCDPVKHAAAASPVVRRPIIRLPRLKAHGVVSQNEGPKWWERNAGKNMVDVHSTEEFLNQLSEAGDRLVIVEFYGTWCASCRALFPKLCRTARDHPDVLFLKVDYDENKPMCRRLNVKMLPCFQFYRGADGLLESFSCSLPRFQKIIDAIATHNTPRCSLGPPLGIGNIDLESSNSLEKSAETSSPLEKSAETSSRER</sequence>
<dbReference type="EMBL" id="CM037015">
    <property type="protein sequence ID" value="KAH7681956.1"/>
    <property type="molecule type" value="Genomic_DNA"/>
</dbReference>
<keyword evidence="2" id="KW-1185">Reference proteome</keyword>
<comment type="caution">
    <text evidence="1">The sequence shown here is derived from an EMBL/GenBank/DDBJ whole genome shotgun (WGS) entry which is preliminary data.</text>
</comment>
<name>A0ACB7W3D3_DIOAL</name>
<gene>
    <name evidence="1" type="ORF">IHE45_05G091200</name>
</gene>
<evidence type="ECO:0000313" key="1">
    <source>
        <dbReference type="EMBL" id="KAH7681956.1"/>
    </source>
</evidence>
<organism evidence="1 2">
    <name type="scientific">Dioscorea alata</name>
    <name type="common">Purple yam</name>
    <dbReference type="NCBI Taxonomy" id="55571"/>
    <lineage>
        <taxon>Eukaryota</taxon>
        <taxon>Viridiplantae</taxon>
        <taxon>Streptophyta</taxon>
        <taxon>Embryophyta</taxon>
        <taxon>Tracheophyta</taxon>
        <taxon>Spermatophyta</taxon>
        <taxon>Magnoliopsida</taxon>
        <taxon>Liliopsida</taxon>
        <taxon>Dioscoreales</taxon>
        <taxon>Dioscoreaceae</taxon>
        <taxon>Dioscorea</taxon>
    </lineage>
</organism>
<reference evidence="2" key="1">
    <citation type="journal article" date="2022" name="Nat. Commun.">
        <title>Chromosome evolution and the genetic basis of agronomically important traits in greater yam.</title>
        <authorList>
            <person name="Bredeson J.V."/>
            <person name="Lyons J.B."/>
            <person name="Oniyinde I.O."/>
            <person name="Okereke N.R."/>
            <person name="Kolade O."/>
            <person name="Nnabue I."/>
            <person name="Nwadili C.O."/>
            <person name="Hribova E."/>
            <person name="Parker M."/>
            <person name="Nwogha J."/>
            <person name="Shu S."/>
            <person name="Carlson J."/>
            <person name="Kariba R."/>
            <person name="Muthemba S."/>
            <person name="Knop K."/>
            <person name="Barton G.J."/>
            <person name="Sherwood A.V."/>
            <person name="Lopez-Montes A."/>
            <person name="Asiedu R."/>
            <person name="Jamnadass R."/>
            <person name="Muchugi A."/>
            <person name="Goodstein D."/>
            <person name="Egesi C.N."/>
            <person name="Featherston J."/>
            <person name="Asfaw A."/>
            <person name="Simpson G.G."/>
            <person name="Dolezel J."/>
            <person name="Hendre P.S."/>
            <person name="Van Deynze A."/>
            <person name="Kumar P.L."/>
            <person name="Obidiegwu J.E."/>
            <person name="Bhattacharjee R."/>
            <person name="Rokhsar D.S."/>
        </authorList>
    </citation>
    <scope>NUCLEOTIDE SEQUENCE [LARGE SCALE GENOMIC DNA]</scope>
    <source>
        <strain evidence="2">cv. TDa95/00328</strain>
    </source>
</reference>
<evidence type="ECO:0000313" key="2">
    <source>
        <dbReference type="Proteomes" id="UP000827976"/>
    </source>
</evidence>
<dbReference type="Proteomes" id="UP000827976">
    <property type="component" value="Chromosome 5"/>
</dbReference>
<accession>A0ACB7W3D3</accession>
<proteinExistence type="predicted"/>
<dbReference type="EC" id="5.3.4.1" evidence="1"/>
<keyword evidence="1" id="KW-0413">Isomerase</keyword>